<dbReference type="Pfam" id="PF12937">
    <property type="entry name" value="F-box-like"/>
    <property type="match status" value="1"/>
</dbReference>
<dbReference type="SMART" id="SM00256">
    <property type="entry name" value="FBOX"/>
    <property type="match status" value="1"/>
</dbReference>
<dbReference type="KEGG" id="char:105901907"/>
<dbReference type="RefSeq" id="XP_012684879.2">
    <property type="nucleotide sequence ID" value="XM_012829425.3"/>
</dbReference>
<feature type="domain" description="F-box" evidence="1">
    <location>
        <begin position="41"/>
        <end position="87"/>
    </location>
</feature>
<dbReference type="OrthoDB" id="9856535at2759"/>
<evidence type="ECO:0000313" key="3">
    <source>
        <dbReference type="RefSeq" id="XP_012684879.2"/>
    </source>
</evidence>
<dbReference type="GeneID" id="105901907"/>
<reference evidence="3" key="1">
    <citation type="submission" date="2025-08" db="UniProtKB">
        <authorList>
            <consortium name="RefSeq"/>
        </authorList>
    </citation>
    <scope>IDENTIFICATION</scope>
</reference>
<dbReference type="Proteomes" id="UP000515152">
    <property type="component" value="Chromosome 15"/>
</dbReference>
<name>A0A6P3W0L5_CLUHA</name>
<dbReference type="PROSITE" id="PS50181">
    <property type="entry name" value="FBOX"/>
    <property type="match status" value="1"/>
</dbReference>
<dbReference type="SUPFAM" id="SSF81383">
    <property type="entry name" value="F-box domain"/>
    <property type="match status" value="1"/>
</dbReference>
<organism evidence="2 3">
    <name type="scientific">Clupea harengus</name>
    <name type="common">Atlantic herring</name>
    <dbReference type="NCBI Taxonomy" id="7950"/>
    <lineage>
        <taxon>Eukaryota</taxon>
        <taxon>Metazoa</taxon>
        <taxon>Chordata</taxon>
        <taxon>Craniata</taxon>
        <taxon>Vertebrata</taxon>
        <taxon>Euteleostomi</taxon>
        <taxon>Actinopterygii</taxon>
        <taxon>Neopterygii</taxon>
        <taxon>Teleostei</taxon>
        <taxon>Clupei</taxon>
        <taxon>Clupeiformes</taxon>
        <taxon>Clupeoidei</taxon>
        <taxon>Clupeidae</taxon>
        <taxon>Clupea</taxon>
    </lineage>
</organism>
<accession>A0A6P3W0L5</accession>
<sequence>MALHVSWEHELQEQFSLLSATSVEVENKCEIDISQSGSTTNAYLLHLCDEVLILILRELDPMSLLRIGSTCRSLFRVSSCNSLWTQHFQASFGVPFPTATCSASAKNAFCLLFMWRALFRNLHCNRSLQEKLFAEIPNPPHKYWIQWLVLEENVPLPSVRLPCIEIEPLWGVDQDVLETKIKEKCEDADIVKFEWKELYNLAVEHHGSVELVFQHVLNQHDRNDHTELQSMYRQYSQCRFQWLFTYWLFRQPPPFNRQLRSIYLQWRQHSKSKVASWGETLCDVHYLASLHRITSDYWRGRLARGDETVGIQTVENYFSMCKSLVAWILGRDWGKLKRKKVYEDTLQGVYLLLRREMRETLVEHERFWQVAKVQMSRVCVLEETAANYVNWKMIETLPYYKLYLVTGNSLYLDYVKGFLRRKRLIHNWLYLEENTWARQLLPDELFSLLEFDTKIAQDSLHGDSTSAQLSRLIWLYLHSGHQLYLEAVKGMVLECAHANLGFYQYQTEAHDHAQEHCAPHGGR</sequence>
<evidence type="ECO:0000259" key="1">
    <source>
        <dbReference type="PROSITE" id="PS50181"/>
    </source>
</evidence>
<dbReference type="Gene3D" id="1.20.1280.50">
    <property type="match status" value="1"/>
</dbReference>
<dbReference type="InterPro" id="IPR036047">
    <property type="entry name" value="F-box-like_dom_sf"/>
</dbReference>
<dbReference type="InterPro" id="IPR001810">
    <property type="entry name" value="F-box_dom"/>
</dbReference>
<keyword evidence="2" id="KW-1185">Reference proteome</keyword>
<gene>
    <name evidence="3" type="primary">si:dkeyp-114g9.1</name>
</gene>
<dbReference type="AlphaFoldDB" id="A0A6P3W0L5"/>
<proteinExistence type="predicted"/>
<evidence type="ECO:0000313" key="2">
    <source>
        <dbReference type="Proteomes" id="UP000515152"/>
    </source>
</evidence>
<protein>
    <submittedName>
        <fullName evidence="3">Uncharacterized protein si:dkeyp-114g9.1</fullName>
    </submittedName>
</protein>